<protein>
    <recommendedName>
        <fullName evidence="6">Reverse transcriptase Ty1/copia-type domain-containing protein</fullName>
    </recommendedName>
</protein>
<dbReference type="SUPFAM" id="SSF56672">
    <property type="entry name" value="DNA/RNA polymerases"/>
    <property type="match status" value="1"/>
</dbReference>
<dbReference type="PANTHER" id="PTHR11439:SF467">
    <property type="entry name" value="INTEGRASE CATALYTIC DOMAIN-CONTAINING PROTEIN"/>
    <property type="match status" value="1"/>
</dbReference>
<feature type="region of interest" description="Disordered" evidence="1">
    <location>
        <begin position="142"/>
        <end position="169"/>
    </location>
</feature>
<dbReference type="InterPro" id="IPR013103">
    <property type="entry name" value="RVT_2"/>
</dbReference>
<accession>A0AAF1ARY3</accession>
<organism evidence="4 5">
    <name type="scientific">Daucus carota subsp. sativus</name>
    <name type="common">Carrot</name>
    <dbReference type="NCBI Taxonomy" id="79200"/>
    <lineage>
        <taxon>Eukaryota</taxon>
        <taxon>Viridiplantae</taxon>
        <taxon>Streptophyta</taxon>
        <taxon>Embryophyta</taxon>
        <taxon>Tracheophyta</taxon>
        <taxon>Spermatophyta</taxon>
        <taxon>Magnoliopsida</taxon>
        <taxon>eudicotyledons</taxon>
        <taxon>Gunneridae</taxon>
        <taxon>Pentapetalae</taxon>
        <taxon>asterids</taxon>
        <taxon>campanulids</taxon>
        <taxon>Apiales</taxon>
        <taxon>Apiaceae</taxon>
        <taxon>Apioideae</taxon>
        <taxon>Scandiceae</taxon>
        <taxon>Daucinae</taxon>
        <taxon>Daucus</taxon>
        <taxon>Daucus sect. Daucus</taxon>
    </lineage>
</organism>
<evidence type="ECO:0000259" key="2">
    <source>
        <dbReference type="Pfam" id="PF07727"/>
    </source>
</evidence>
<name>A0AAF1ARY3_DAUCS</name>
<keyword evidence="5" id="KW-1185">Reference proteome</keyword>
<dbReference type="AlphaFoldDB" id="A0AAF1ARY3"/>
<evidence type="ECO:0000313" key="5">
    <source>
        <dbReference type="Proteomes" id="UP000077755"/>
    </source>
</evidence>
<gene>
    <name evidence="4" type="ORF">DCAR_0312292</name>
</gene>
<dbReference type="InterPro" id="IPR043502">
    <property type="entry name" value="DNA/RNA_pol_sf"/>
</dbReference>
<feature type="domain" description="Reverse transcriptase Ty1/copia-type" evidence="2">
    <location>
        <begin position="275"/>
        <end position="333"/>
    </location>
</feature>
<dbReference type="Pfam" id="PF07727">
    <property type="entry name" value="RVT_2"/>
    <property type="match status" value="2"/>
</dbReference>
<dbReference type="CDD" id="cd09272">
    <property type="entry name" value="RNase_HI_RT_Ty1"/>
    <property type="match status" value="1"/>
</dbReference>
<dbReference type="PANTHER" id="PTHR11439">
    <property type="entry name" value="GAG-POL-RELATED RETROTRANSPOSON"/>
    <property type="match status" value="1"/>
</dbReference>
<dbReference type="InterPro" id="IPR057670">
    <property type="entry name" value="SH3_retrovirus"/>
</dbReference>
<proteinExistence type="predicted"/>
<dbReference type="EMBL" id="CP093345">
    <property type="protein sequence ID" value="WOG93013.1"/>
    <property type="molecule type" value="Genomic_DNA"/>
</dbReference>
<evidence type="ECO:0000259" key="3">
    <source>
        <dbReference type="Pfam" id="PF25597"/>
    </source>
</evidence>
<reference evidence="4" key="1">
    <citation type="journal article" date="2016" name="Nat. Genet.">
        <title>A high-quality carrot genome assembly provides new insights into carotenoid accumulation and asterid genome evolution.</title>
        <authorList>
            <person name="Iorizzo M."/>
            <person name="Ellison S."/>
            <person name="Senalik D."/>
            <person name="Zeng P."/>
            <person name="Satapoomin P."/>
            <person name="Huang J."/>
            <person name="Bowman M."/>
            <person name="Iovene M."/>
            <person name="Sanseverino W."/>
            <person name="Cavagnaro P."/>
            <person name="Yildiz M."/>
            <person name="Macko-Podgorni A."/>
            <person name="Moranska E."/>
            <person name="Grzebelus E."/>
            <person name="Grzebelus D."/>
            <person name="Ashrafi H."/>
            <person name="Zheng Z."/>
            <person name="Cheng S."/>
            <person name="Spooner D."/>
            <person name="Van Deynze A."/>
            <person name="Simon P."/>
        </authorList>
    </citation>
    <scope>NUCLEOTIDE SEQUENCE</scope>
    <source>
        <tissue evidence="4">Leaf</tissue>
    </source>
</reference>
<dbReference type="Pfam" id="PF25597">
    <property type="entry name" value="SH3_retrovirus"/>
    <property type="match status" value="1"/>
</dbReference>
<reference evidence="4" key="2">
    <citation type="submission" date="2022-03" db="EMBL/GenBank/DDBJ databases">
        <title>Draft title - Genomic analysis of global carrot germplasm unveils the trajectory of domestication and the origin of high carotenoid orange carrot.</title>
        <authorList>
            <person name="Iorizzo M."/>
            <person name="Ellison S."/>
            <person name="Senalik D."/>
            <person name="Macko-Podgorni A."/>
            <person name="Grzebelus D."/>
            <person name="Bostan H."/>
            <person name="Rolling W."/>
            <person name="Curaba J."/>
            <person name="Simon P."/>
        </authorList>
    </citation>
    <scope>NUCLEOTIDE SEQUENCE</scope>
    <source>
        <tissue evidence="4">Leaf</tissue>
    </source>
</reference>
<feature type="domain" description="Reverse transcriptase Ty1/copia-type" evidence="2">
    <location>
        <begin position="217"/>
        <end position="273"/>
    </location>
</feature>
<dbReference type="Proteomes" id="UP000077755">
    <property type="component" value="Chromosome 3"/>
</dbReference>
<evidence type="ECO:0000256" key="1">
    <source>
        <dbReference type="SAM" id="MobiDB-lite"/>
    </source>
</evidence>
<sequence>MNRTLNERAKSMRLHAGLPKMFWADAVSTAAYLINRGPSWQGKEVSFSHLRVFGCVSYVRIKDSDRDKLDPKAKKCIFIGYGSDDMGYRFWDEQMKKVVRSRDVTFNENAVYKDKLEVDSEFTKEQPEKEKAVLDDITEEDLARNSGSSDNVPVTPEAEVRKSSRTVRPPQRFSPSAYYMLLTEDGEPQCYSEAVQVDDSVKWKSAMEEEMNSLEKNDTWSLTELPAGKKALQNKWVFRIKDEPDGSKRYKARLVVKGYQQKKGIDYTDIFSPRQMSEEFEMKDMGAAKQILGMSIMRDRSEGTIKLSQEKYIGKLLEKFSIQDAKTRSTPLAAHFNLTKKQSPKTDEDKEYMAKVPYASAVGSLMYAMVCTRPDIAHAVGVVSRFMSNPGKEHWEAVKWLLRYLKGTSKIALRYNKKDDILEGFSDANLGGCLDSRKSTTGYIFTLGGTAVSWMSRLQKSVALSTTEAEYMAISEASKEMIWLKNSLEELGRKQADSALYSDSQSAIHLAKNPVFHARTKHIQLRYHFTRELISNGTLSLKKILGSKNPADMLTTVVTSEKLKLCIASTGLQN</sequence>
<feature type="domain" description="Retroviral polymerase SH3-like" evidence="3">
    <location>
        <begin position="55"/>
        <end position="117"/>
    </location>
</feature>
<evidence type="ECO:0008006" key="6">
    <source>
        <dbReference type="Google" id="ProtNLM"/>
    </source>
</evidence>
<evidence type="ECO:0000313" key="4">
    <source>
        <dbReference type="EMBL" id="WOG93013.1"/>
    </source>
</evidence>